<evidence type="ECO:0000256" key="3">
    <source>
        <dbReference type="SAM" id="Phobius"/>
    </source>
</evidence>
<keyword evidence="3" id="KW-0812">Transmembrane</keyword>
<proteinExistence type="predicted"/>
<keyword evidence="5" id="KW-1185">Reference proteome</keyword>
<dbReference type="RefSeq" id="WP_013214903.1">
    <property type="nucleotide sequence ID" value="NC_014313.1"/>
</dbReference>
<feature type="coiled-coil region" evidence="1">
    <location>
        <begin position="245"/>
        <end position="307"/>
    </location>
</feature>
<keyword evidence="3" id="KW-0472">Membrane</keyword>
<sequence length="479" mass="52618">MITLYAAMLVTLGFLIAALLVVVLLPAYRRRIERFTTEALKRTLPLTEEEIRADKDRMRADFAMEVHRLETKVEEASFSTARQSVEINRRDAKIQELTETIADHKMSADEHENARRVLEQAILDRLPKVELRLTETRKLLATRDREIRELLATSAKQATALEEAAQINAQREKELVKLRTTLDTRASRFRTSRSDDRADGSVALKSELESLRAQNREQAALIARLQSPDGKAKAAAGERDRNAEFKKLTLALAKAESDLAAAKANVGNEDAQRMALEDRLADLQAASDAKSTELAKLKAAVKAFEENAAGTPGIAQKADLSALQVAVGEQRQTIAALRAEIAADQERLSRQAQHFHDELRRMGTRPSAEKDADVANATPRKPLAERIAAPRPVRSADHEAVASSNGNGADTAREPRAQPYLRALNGNDNDASSDAKGAPDVDRPPPLPAGEPVKDAVGATPPPVRRPRLLERISGLDKR</sequence>
<keyword evidence="1" id="KW-0175">Coiled coil</keyword>
<feature type="transmembrane region" description="Helical" evidence="3">
    <location>
        <begin position="6"/>
        <end position="28"/>
    </location>
</feature>
<accession>D8JU98</accession>
<feature type="coiled-coil region" evidence="1">
    <location>
        <begin position="94"/>
        <end position="121"/>
    </location>
</feature>
<feature type="region of interest" description="Disordered" evidence="2">
    <location>
        <begin position="358"/>
        <end position="479"/>
    </location>
</feature>
<dbReference type="KEGG" id="hdn:Hden_0871"/>
<reference evidence="5" key="1">
    <citation type="journal article" date="2011" name="J. Bacteriol.">
        <title>Genome sequences of eight morphologically diverse alphaproteobacteria.</title>
        <authorList>
            <consortium name="US DOE Joint Genome Institute"/>
            <person name="Brown P.J."/>
            <person name="Kysela D.T."/>
            <person name="Buechlein A."/>
            <person name="Hemmerich C."/>
            <person name="Brun Y.V."/>
        </authorList>
    </citation>
    <scope>NUCLEOTIDE SEQUENCE [LARGE SCALE GENOMIC DNA]</scope>
    <source>
        <strain evidence="5">ATCC 51888 / DSM 1869 / NCIB 11706 / TK 0415</strain>
    </source>
</reference>
<keyword evidence="3" id="KW-1133">Transmembrane helix</keyword>
<evidence type="ECO:0000256" key="2">
    <source>
        <dbReference type="SAM" id="MobiDB-lite"/>
    </source>
</evidence>
<dbReference type="STRING" id="582899.Hden_0871"/>
<evidence type="ECO:0000313" key="5">
    <source>
        <dbReference type="Proteomes" id="UP000002033"/>
    </source>
</evidence>
<gene>
    <name evidence="4" type="ordered locus">Hden_0871</name>
</gene>
<protein>
    <submittedName>
        <fullName evidence="4">Uncharacterized protein</fullName>
    </submittedName>
</protein>
<evidence type="ECO:0000313" key="4">
    <source>
        <dbReference type="EMBL" id="ADJ22688.1"/>
    </source>
</evidence>
<organism evidence="4 5">
    <name type="scientific">Hyphomicrobium denitrificans (strain ATCC 51888 / DSM 1869 / NCIMB 11706 / TK 0415)</name>
    <dbReference type="NCBI Taxonomy" id="582899"/>
    <lineage>
        <taxon>Bacteria</taxon>
        <taxon>Pseudomonadati</taxon>
        <taxon>Pseudomonadota</taxon>
        <taxon>Alphaproteobacteria</taxon>
        <taxon>Hyphomicrobiales</taxon>
        <taxon>Hyphomicrobiaceae</taxon>
        <taxon>Hyphomicrobium</taxon>
    </lineage>
</organism>
<dbReference type="EMBL" id="CP002083">
    <property type="protein sequence ID" value="ADJ22688.1"/>
    <property type="molecule type" value="Genomic_DNA"/>
</dbReference>
<feature type="compositionally biased region" description="Basic and acidic residues" evidence="2">
    <location>
        <begin position="358"/>
        <end position="373"/>
    </location>
</feature>
<dbReference type="Proteomes" id="UP000002033">
    <property type="component" value="Chromosome"/>
</dbReference>
<dbReference type="eggNOG" id="COG1196">
    <property type="taxonomic scope" value="Bacteria"/>
</dbReference>
<dbReference type="AlphaFoldDB" id="D8JU98"/>
<feature type="compositionally biased region" description="Basic and acidic residues" evidence="2">
    <location>
        <begin position="468"/>
        <end position="479"/>
    </location>
</feature>
<evidence type="ECO:0000256" key="1">
    <source>
        <dbReference type="SAM" id="Coils"/>
    </source>
</evidence>
<dbReference type="HOGENOM" id="CLU_582370_0_0_5"/>
<name>D8JU98_HYPDA</name>